<dbReference type="EnsemblPlants" id="Solyc10g046777.1.1">
    <property type="protein sequence ID" value="Solyc10g046777.1.1"/>
    <property type="gene ID" value="Solyc10g046777.1"/>
</dbReference>
<organism evidence="2">
    <name type="scientific">Solanum lycopersicum</name>
    <name type="common">Tomato</name>
    <name type="synonym">Lycopersicon esculentum</name>
    <dbReference type="NCBI Taxonomy" id="4081"/>
    <lineage>
        <taxon>Eukaryota</taxon>
        <taxon>Viridiplantae</taxon>
        <taxon>Streptophyta</taxon>
        <taxon>Embryophyta</taxon>
        <taxon>Tracheophyta</taxon>
        <taxon>Spermatophyta</taxon>
        <taxon>Magnoliopsida</taxon>
        <taxon>eudicotyledons</taxon>
        <taxon>Gunneridae</taxon>
        <taxon>Pentapetalae</taxon>
        <taxon>asterids</taxon>
        <taxon>lamiids</taxon>
        <taxon>Solanales</taxon>
        <taxon>Solanaceae</taxon>
        <taxon>Solanoideae</taxon>
        <taxon>Solaneae</taxon>
        <taxon>Solanum</taxon>
        <taxon>Solanum subgen. Lycopersicon</taxon>
    </lineage>
</organism>
<reference evidence="2" key="2">
    <citation type="submission" date="2019-01" db="UniProtKB">
        <authorList>
            <consortium name="EnsemblPlants"/>
        </authorList>
    </citation>
    <scope>IDENTIFICATION</scope>
    <source>
        <strain evidence="2">cv. Heinz 1706</strain>
    </source>
</reference>
<dbReference type="CDD" id="cd01647">
    <property type="entry name" value="RT_LTR"/>
    <property type="match status" value="1"/>
</dbReference>
<keyword evidence="3" id="KW-1185">Reference proteome</keyword>
<dbReference type="Gene3D" id="3.30.70.270">
    <property type="match status" value="1"/>
</dbReference>
<proteinExistence type="predicted"/>
<sequence>MRLVTAWRVCMDCGKFNAWTEKCNFLMPCMDKILDSLAGKGCCCFHDRYSGYNQISIAQEDKEKTTFTCPHGTFVFKRMPFGLCNAPTTFGRCMMSIFSDIMKDTIESTKEGCIVLASKEGYIKL</sequence>
<dbReference type="PANTHER" id="PTHR24559:SF444">
    <property type="entry name" value="REVERSE TRANSCRIPTASE DOMAIN-CONTAINING PROTEIN"/>
    <property type="match status" value="1"/>
</dbReference>
<accession>A0A3Q7IEP7</accession>
<evidence type="ECO:0000259" key="1">
    <source>
        <dbReference type="Pfam" id="PF00078"/>
    </source>
</evidence>
<dbReference type="InterPro" id="IPR043502">
    <property type="entry name" value="DNA/RNA_pol_sf"/>
</dbReference>
<reference evidence="2" key="1">
    <citation type="journal article" date="2012" name="Nature">
        <title>The tomato genome sequence provides insights into fleshy fruit evolution.</title>
        <authorList>
            <consortium name="Tomato Genome Consortium"/>
        </authorList>
    </citation>
    <scope>NUCLEOTIDE SEQUENCE [LARGE SCALE GENOMIC DNA]</scope>
    <source>
        <strain evidence="2">cv. Heinz 1706</strain>
    </source>
</reference>
<dbReference type="InterPro" id="IPR000477">
    <property type="entry name" value="RT_dom"/>
</dbReference>
<dbReference type="PANTHER" id="PTHR24559">
    <property type="entry name" value="TRANSPOSON TY3-I GAG-POL POLYPROTEIN"/>
    <property type="match status" value="1"/>
</dbReference>
<dbReference type="STRING" id="4081.A0A3Q7IEP7"/>
<dbReference type="AlphaFoldDB" id="A0A3Q7IEP7"/>
<dbReference type="Proteomes" id="UP000004994">
    <property type="component" value="Chromosome 10"/>
</dbReference>
<name>A0A3Q7IEP7_SOLLC</name>
<evidence type="ECO:0000313" key="3">
    <source>
        <dbReference type="Proteomes" id="UP000004994"/>
    </source>
</evidence>
<dbReference type="Gene3D" id="3.10.10.10">
    <property type="entry name" value="HIV Type 1 Reverse Transcriptase, subunit A, domain 1"/>
    <property type="match status" value="1"/>
</dbReference>
<dbReference type="Gramene" id="Solyc10g046777.1.1">
    <property type="protein sequence ID" value="Solyc10g046777.1.1"/>
    <property type="gene ID" value="Solyc10g046777.1"/>
</dbReference>
<dbReference type="OMA" id="FNAWTEK"/>
<dbReference type="Pfam" id="PF00078">
    <property type="entry name" value="RVT_1"/>
    <property type="match status" value="1"/>
</dbReference>
<protein>
    <recommendedName>
        <fullName evidence="1">Reverse transcriptase domain-containing protein</fullName>
    </recommendedName>
</protein>
<dbReference type="SUPFAM" id="SSF56672">
    <property type="entry name" value="DNA/RNA polymerases"/>
    <property type="match status" value="1"/>
</dbReference>
<dbReference type="InterPro" id="IPR043128">
    <property type="entry name" value="Rev_trsase/Diguanyl_cyclase"/>
</dbReference>
<dbReference type="InParanoid" id="A0A3Q7IEP7"/>
<feature type="domain" description="Reverse transcriptase" evidence="1">
    <location>
        <begin position="6"/>
        <end position="105"/>
    </location>
</feature>
<evidence type="ECO:0000313" key="2">
    <source>
        <dbReference type="EnsemblPlants" id="Solyc10g046777.1.1"/>
    </source>
</evidence>
<dbReference type="InterPro" id="IPR053134">
    <property type="entry name" value="RNA-dir_DNA_polymerase"/>
</dbReference>